<evidence type="ECO:0000313" key="1">
    <source>
        <dbReference type="EMBL" id="KAI4379197.1"/>
    </source>
</evidence>
<name>A0ACB9RJI1_9MYRT</name>
<keyword evidence="2" id="KW-1185">Reference proteome</keyword>
<gene>
    <name evidence="1" type="ORF">MLD38_005524</name>
</gene>
<reference evidence="2" key="1">
    <citation type="journal article" date="2023" name="Front. Plant Sci.">
        <title>Chromosomal-level genome assembly of Melastoma candidum provides insights into trichome evolution.</title>
        <authorList>
            <person name="Zhong Y."/>
            <person name="Wu W."/>
            <person name="Sun C."/>
            <person name="Zou P."/>
            <person name="Liu Y."/>
            <person name="Dai S."/>
            <person name="Zhou R."/>
        </authorList>
    </citation>
    <scope>NUCLEOTIDE SEQUENCE [LARGE SCALE GENOMIC DNA]</scope>
</reference>
<dbReference type="EMBL" id="CM042882">
    <property type="protein sequence ID" value="KAI4379197.1"/>
    <property type="molecule type" value="Genomic_DNA"/>
</dbReference>
<sequence length="363" mass="39679">MDVFPSNCVTSGSELNIEAEDVEMASREGTSLGCTQENSEKDACSVRSRDGVEQGVAMSSNDSGEGESSGNRGGQANTPIAYNVGGEGSSKEVGLRKRKKNNGKEVGGDKNKEDQGVANNGGESQQKSPKGQATNSHSLAERARREKISERMKLLQDLVPGCSKVTGKAVMLDEIINYVQSLQRQVEFLSMKLATVNPQIDSHIEGILAKEMMLPRAGTPQLEDELHNVVQMGFGGGDVVPGSLDNEVSMWDVFEAYAYHGQGGHGIVLVLGTLAVELVLQSVNMDSEISRENEGKRFNIVDGNDNWLCTERIPHAERVFDRMPNKIMISWTAMIVDYGQKTRVKTQSRLMLRYGTDPGRNYF</sequence>
<evidence type="ECO:0000313" key="2">
    <source>
        <dbReference type="Proteomes" id="UP001057402"/>
    </source>
</evidence>
<accession>A0ACB9RJI1</accession>
<dbReference type="Proteomes" id="UP001057402">
    <property type="component" value="Chromosome 3"/>
</dbReference>
<protein>
    <submittedName>
        <fullName evidence="1">Uncharacterized protein</fullName>
    </submittedName>
</protein>
<comment type="caution">
    <text evidence="1">The sequence shown here is derived from an EMBL/GenBank/DDBJ whole genome shotgun (WGS) entry which is preliminary data.</text>
</comment>
<organism evidence="1 2">
    <name type="scientific">Melastoma candidum</name>
    <dbReference type="NCBI Taxonomy" id="119954"/>
    <lineage>
        <taxon>Eukaryota</taxon>
        <taxon>Viridiplantae</taxon>
        <taxon>Streptophyta</taxon>
        <taxon>Embryophyta</taxon>
        <taxon>Tracheophyta</taxon>
        <taxon>Spermatophyta</taxon>
        <taxon>Magnoliopsida</taxon>
        <taxon>eudicotyledons</taxon>
        <taxon>Gunneridae</taxon>
        <taxon>Pentapetalae</taxon>
        <taxon>rosids</taxon>
        <taxon>malvids</taxon>
        <taxon>Myrtales</taxon>
        <taxon>Melastomataceae</taxon>
        <taxon>Melastomatoideae</taxon>
        <taxon>Melastomateae</taxon>
        <taxon>Melastoma</taxon>
    </lineage>
</organism>
<proteinExistence type="predicted"/>